<gene>
    <name evidence="2" type="ORF">US86_C0001G0180</name>
</gene>
<reference evidence="2 3" key="1">
    <citation type="journal article" date="2015" name="Nature">
        <title>rRNA introns, odd ribosomes, and small enigmatic genomes across a large radiation of phyla.</title>
        <authorList>
            <person name="Brown C.T."/>
            <person name="Hug L.A."/>
            <person name="Thomas B.C."/>
            <person name="Sharon I."/>
            <person name="Castelle C.J."/>
            <person name="Singh A."/>
            <person name="Wilkins M.J."/>
            <person name="Williams K.H."/>
            <person name="Banfield J.F."/>
        </authorList>
    </citation>
    <scope>NUCLEOTIDE SEQUENCE [LARGE SCALE GENOMIC DNA]</scope>
</reference>
<sequence>MISAIVLTKNEEKMIQTCLESIKWVDEIIVVDNGSTDKTLEEVQKYTEKIYQSDKPSFAERRNLGLSKAKGNFILCVDADERVTHDLKTEILEKVNSSFEEVAWDTPRRNIILGEEKRYKPFWPDYVTRLFKREFLKGWVGDVHEYPEFDGKHGKLKNALLHLTHRDIDSMVLKSLSWANIDAKLRVDANHPQMTGWRFLRILFTELWNQGIKRRGFFNGTVGVIDALLQVFSMYISYVKLWQLQRKETLEETYQKIDQQLLKSNFRY</sequence>
<dbReference type="Pfam" id="PF00535">
    <property type="entry name" value="Glycos_transf_2"/>
    <property type="match status" value="1"/>
</dbReference>
<evidence type="ECO:0000313" key="2">
    <source>
        <dbReference type="EMBL" id="KKQ67253.1"/>
    </source>
</evidence>
<dbReference type="EMBL" id="LBUP01000001">
    <property type="protein sequence ID" value="KKQ67253.1"/>
    <property type="molecule type" value="Genomic_DNA"/>
</dbReference>
<evidence type="ECO:0000313" key="3">
    <source>
        <dbReference type="Proteomes" id="UP000034235"/>
    </source>
</evidence>
<dbReference type="AlphaFoldDB" id="A0A0G0JHV1"/>
<keyword evidence="2" id="KW-0808">Transferase</keyword>
<dbReference type="InterPro" id="IPR029044">
    <property type="entry name" value="Nucleotide-diphossugar_trans"/>
</dbReference>
<dbReference type="Gene3D" id="3.90.550.10">
    <property type="entry name" value="Spore Coat Polysaccharide Biosynthesis Protein SpsA, Chain A"/>
    <property type="match status" value="1"/>
</dbReference>
<comment type="caution">
    <text evidence="2">The sequence shown here is derived from an EMBL/GenBank/DDBJ whole genome shotgun (WGS) entry which is preliminary data.</text>
</comment>
<dbReference type="InterPro" id="IPR001173">
    <property type="entry name" value="Glyco_trans_2-like"/>
</dbReference>
<name>A0A0G0JHV1_9BACT</name>
<dbReference type="CDD" id="cd02511">
    <property type="entry name" value="Beta4Glucosyltransferase"/>
    <property type="match status" value="1"/>
</dbReference>
<dbReference type="PANTHER" id="PTHR43630:SF2">
    <property type="entry name" value="GLYCOSYLTRANSFERASE"/>
    <property type="match status" value="1"/>
</dbReference>
<accession>A0A0G0JHV1</accession>
<organism evidence="2 3">
    <name type="scientific">Candidatus Daviesbacteria bacterium GW2011_GWA2_38_24</name>
    <dbReference type="NCBI Taxonomy" id="1618422"/>
    <lineage>
        <taxon>Bacteria</taxon>
        <taxon>Candidatus Daviesiibacteriota</taxon>
    </lineage>
</organism>
<dbReference type="SUPFAM" id="SSF53448">
    <property type="entry name" value="Nucleotide-diphospho-sugar transferases"/>
    <property type="match status" value="1"/>
</dbReference>
<protein>
    <submittedName>
        <fullName evidence="2">Glycosyl transferase family 2</fullName>
    </submittedName>
</protein>
<feature type="domain" description="Glycosyltransferase 2-like" evidence="1">
    <location>
        <begin position="3"/>
        <end position="121"/>
    </location>
</feature>
<dbReference type="Proteomes" id="UP000034235">
    <property type="component" value="Unassembled WGS sequence"/>
</dbReference>
<evidence type="ECO:0000259" key="1">
    <source>
        <dbReference type="Pfam" id="PF00535"/>
    </source>
</evidence>
<dbReference type="PANTHER" id="PTHR43630">
    <property type="entry name" value="POLY-BETA-1,6-N-ACETYL-D-GLUCOSAMINE SYNTHASE"/>
    <property type="match status" value="1"/>
</dbReference>
<dbReference type="GO" id="GO:0016740">
    <property type="term" value="F:transferase activity"/>
    <property type="evidence" value="ECO:0007669"/>
    <property type="project" value="UniProtKB-KW"/>
</dbReference>
<proteinExistence type="predicted"/>